<evidence type="ECO:0000313" key="2">
    <source>
        <dbReference type="Proteomes" id="UP000315017"/>
    </source>
</evidence>
<dbReference type="EMBL" id="CP036274">
    <property type="protein sequence ID" value="QDU27047.1"/>
    <property type="molecule type" value="Genomic_DNA"/>
</dbReference>
<name>A0A517Y9X9_9BACT</name>
<dbReference type="Proteomes" id="UP000315017">
    <property type="component" value="Chromosome"/>
</dbReference>
<reference evidence="1 2" key="1">
    <citation type="submission" date="2019-02" db="EMBL/GenBank/DDBJ databases">
        <title>Deep-cultivation of Planctomycetes and their phenomic and genomic characterization uncovers novel biology.</title>
        <authorList>
            <person name="Wiegand S."/>
            <person name="Jogler M."/>
            <person name="Boedeker C."/>
            <person name="Pinto D."/>
            <person name="Vollmers J."/>
            <person name="Rivas-Marin E."/>
            <person name="Kohn T."/>
            <person name="Peeters S.H."/>
            <person name="Heuer A."/>
            <person name="Rast P."/>
            <person name="Oberbeckmann S."/>
            <person name="Bunk B."/>
            <person name="Jeske O."/>
            <person name="Meyerdierks A."/>
            <person name="Storesund J.E."/>
            <person name="Kallscheuer N."/>
            <person name="Luecker S."/>
            <person name="Lage O.M."/>
            <person name="Pohl T."/>
            <person name="Merkel B.J."/>
            <person name="Hornburger P."/>
            <person name="Mueller R.-W."/>
            <person name="Bruemmer F."/>
            <person name="Labrenz M."/>
            <person name="Spormann A.M."/>
            <person name="Op den Camp H."/>
            <person name="Overmann J."/>
            <person name="Amann R."/>
            <person name="Jetten M.S.M."/>
            <person name="Mascher T."/>
            <person name="Medema M.H."/>
            <person name="Devos D.P."/>
            <person name="Kaster A.-K."/>
            <person name="Ovreas L."/>
            <person name="Rohde M."/>
            <person name="Galperin M.Y."/>
            <person name="Jogler C."/>
        </authorList>
    </citation>
    <scope>NUCLEOTIDE SEQUENCE [LARGE SCALE GENOMIC DNA]</scope>
    <source>
        <strain evidence="1 2">ETA_A8</strain>
    </source>
</reference>
<dbReference type="AlphaFoldDB" id="A0A517Y9X9"/>
<proteinExistence type="predicted"/>
<evidence type="ECO:0000313" key="1">
    <source>
        <dbReference type="EMBL" id="QDU27047.1"/>
    </source>
</evidence>
<keyword evidence="2" id="KW-1185">Reference proteome</keyword>
<dbReference type="KEGG" id="aagg:ETAA8_21310"/>
<protein>
    <submittedName>
        <fullName evidence="1">Uncharacterized protein</fullName>
    </submittedName>
</protein>
<sequence length="343" mass="37850">MVWLIEPVKATPAKIDEYLGQGSYQEWITKTREANEALADWDRYKNMVPVRAQAYVTGLGSLDADTLLKAGHDYSWGIQQIENGKKINQDQLQDIQAIRDMAEEALRIETGILKGAMIVAALNLYLTGQFRNAQQMAAEALPKIQKLKSALEKAKKNATEARIQQAINLGITIATLVFLPQLTVIKRVGVAVGTWALDKALGTDKTTPLRDTVSDGADYGEILAAGIEDWKWLTPAEQGAVKSAAKGLSVVGLYFDQDEVNNALKQVDIVRAVLNEAVASLKRVKVLIERLRPGMATWRAQLLASAKAVKEAKADAEQIRNNYRQLSTTAKWYYSSPVVWRAA</sequence>
<dbReference type="RefSeq" id="WP_145087921.1">
    <property type="nucleotide sequence ID" value="NZ_CP036274.1"/>
</dbReference>
<organism evidence="1 2">
    <name type="scientific">Anatilimnocola aggregata</name>
    <dbReference type="NCBI Taxonomy" id="2528021"/>
    <lineage>
        <taxon>Bacteria</taxon>
        <taxon>Pseudomonadati</taxon>
        <taxon>Planctomycetota</taxon>
        <taxon>Planctomycetia</taxon>
        <taxon>Pirellulales</taxon>
        <taxon>Pirellulaceae</taxon>
        <taxon>Anatilimnocola</taxon>
    </lineage>
</organism>
<gene>
    <name evidence="1" type="ORF">ETAA8_21310</name>
</gene>
<accession>A0A517Y9X9</accession>